<dbReference type="OrthoDB" id="298152at2759"/>
<sequence length="467" mass="52741">MSYKSFQQCLLMTYSVALATFSFAYNSYLINGPLDHIRIWIDIDTSFKEGAMMTSFNFGGLVGCIIGILIVKSTSRRLMLYIIDTLLIIGTAGLNIQNYYTFILFRVIAGIGSGLTTLVTPMFLKEIIPTQIYGVLGGQNLVLLSLGTIVQSFCALGFKEVKGQTSVDMSYWRFYLLPPIIICIIRSLLLKFYFPYESPIFSIQKGNVQGAERFLVHIYQDDDVQQIKQDIENLVNKRNVEKTLPGLRVFLGIMINIFYSNSGITPIISYSTKIFQQVTTMTVAQILTIGMSIIKFIFYSTGAQLTQKFGRRKPLIIGTGILCVVLISTGISSAINDNSDYNDTKLKSVVVVYIVIAIYLYFGVFFNTFGAIIPLYTPEILSGIYLTVALIFQWSFNITITFLFPVIRDSFGMCYTFYYFGITMGVATIYFAIFVKETKNLNDKEIDALWQYSTAKVRSLEKENLIQ</sequence>
<proteinExistence type="predicted"/>
<evidence type="ECO:0000256" key="1">
    <source>
        <dbReference type="ARBA" id="ARBA00004141"/>
    </source>
</evidence>
<feature type="transmembrane region" description="Helical" evidence="5">
    <location>
        <begin position="350"/>
        <end position="376"/>
    </location>
</feature>
<dbReference type="InterPro" id="IPR020846">
    <property type="entry name" value="MFS_dom"/>
</dbReference>
<evidence type="ECO:0000256" key="5">
    <source>
        <dbReference type="SAM" id="Phobius"/>
    </source>
</evidence>
<dbReference type="PROSITE" id="PS50850">
    <property type="entry name" value="MFS"/>
    <property type="match status" value="1"/>
</dbReference>
<dbReference type="PANTHER" id="PTHR48022:SF2">
    <property type="entry name" value="PLASTIDIC GLUCOSE TRANSPORTER 4"/>
    <property type="match status" value="1"/>
</dbReference>
<organism evidence="7 8">
    <name type="scientific">Paramecium sonneborni</name>
    <dbReference type="NCBI Taxonomy" id="65129"/>
    <lineage>
        <taxon>Eukaryota</taxon>
        <taxon>Sar</taxon>
        <taxon>Alveolata</taxon>
        <taxon>Ciliophora</taxon>
        <taxon>Intramacronucleata</taxon>
        <taxon>Oligohymenophorea</taxon>
        <taxon>Peniculida</taxon>
        <taxon>Parameciidae</taxon>
        <taxon>Paramecium</taxon>
    </lineage>
</organism>
<dbReference type="InterPro" id="IPR050360">
    <property type="entry name" value="MFS_Sugar_Transporters"/>
</dbReference>
<evidence type="ECO:0000259" key="6">
    <source>
        <dbReference type="PROSITE" id="PS50850"/>
    </source>
</evidence>
<name>A0A8S1KSB9_9CILI</name>
<dbReference type="GO" id="GO:0005351">
    <property type="term" value="F:carbohydrate:proton symporter activity"/>
    <property type="evidence" value="ECO:0007669"/>
    <property type="project" value="TreeGrafter"/>
</dbReference>
<dbReference type="InterPro" id="IPR005828">
    <property type="entry name" value="MFS_sugar_transport-like"/>
</dbReference>
<dbReference type="PANTHER" id="PTHR48022">
    <property type="entry name" value="PLASTIDIC GLUCOSE TRANSPORTER 4"/>
    <property type="match status" value="1"/>
</dbReference>
<feature type="transmembrane region" description="Helical" evidence="5">
    <location>
        <begin position="78"/>
        <end position="96"/>
    </location>
</feature>
<keyword evidence="4 5" id="KW-0472">Membrane</keyword>
<evidence type="ECO:0000256" key="2">
    <source>
        <dbReference type="ARBA" id="ARBA00022692"/>
    </source>
</evidence>
<feature type="transmembrane region" description="Helical" evidence="5">
    <location>
        <begin position="247"/>
        <end position="268"/>
    </location>
</feature>
<evidence type="ECO:0000256" key="3">
    <source>
        <dbReference type="ARBA" id="ARBA00022989"/>
    </source>
</evidence>
<keyword evidence="8" id="KW-1185">Reference proteome</keyword>
<feature type="transmembrane region" description="Helical" evidence="5">
    <location>
        <begin position="383"/>
        <end position="404"/>
    </location>
</feature>
<keyword evidence="2 5" id="KW-0812">Transmembrane</keyword>
<evidence type="ECO:0000256" key="4">
    <source>
        <dbReference type="ARBA" id="ARBA00023136"/>
    </source>
</evidence>
<feature type="transmembrane region" description="Helical" evidence="5">
    <location>
        <begin position="9"/>
        <end position="30"/>
    </location>
</feature>
<feature type="domain" description="Major facilitator superfamily (MFS) profile" evidence="6">
    <location>
        <begin position="12"/>
        <end position="439"/>
    </location>
</feature>
<reference evidence="7" key="1">
    <citation type="submission" date="2021-01" db="EMBL/GenBank/DDBJ databases">
        <authorList>
            <consortium name="Genoscope - CEA"/>
            <person name="William W."/>
        </authorList>
    </citation>
    <scope>NUCLEOTIDE SEQUENCE</scope>
</reference>
<evidence type="ECO:0000313" key="7">
    <source>
        <dbReference type="EMBL" id="CAD8057281.1"/>
    </source>
</evidence>
<dbReference type="GO" id="GO:0016020">
    <property type="term" value="C:membrane"/>
    <property type="evidence" value="ECO:0007669"/>
    <property type="project" value="UniProtKB-SubCell"/>
</dbReference>
<protein>
    <recommendedName>
        <fullName evidence="6">Major facilitator superfamily (MFS) profile domain-containing protein</fullName>
    </recommendedName>
</protein>
<feature type="transmembrane region" description="Helical" evidence="5">
    <location>
        <begin position="102"/>
        <end position="124"/>
    </location>
</feature>
<comment type="caution">
    <text evidence="7">The sequence shown here is derived from an EMBL/GenBank/DDBJ whole genome shotgun (WGS) entry which is preliminary data.</text>
</comment>
<gene>
    <name evidence="7" type="ORF">PSON_ATCC_30995.1.T0110101</name>
</gene>
<feature type="transmembrane region" description="Helical" evidence="5">
    <location>
        <begin position="136"/>
        <end position="158"/>
    </location>
</feature>
<feature type="transmembrane region" description="Helical" evidence="5">
    <location>
        <begin position="315"/>
        <end position="335"/>
    </location>
</feature>
<accession>A0A8S1KSB9</accession>
<dbReference type="Proteomes" id="UP000692954">
    <property type="component" value="Unassembled WGS sequence"/>
</dbReference>
<evidence type="ECO:0000313" key="8">
    <source>
        <dbReference type="Proteomes" id="UP000692954"/>
    </source>
</evidence>
<comment type="subcellular location">
    <subcellularLocation>
        <location evidence="1">Membrane</location>
        <topology evidence="1">Multi-pass membrane protein</topology>
    </subcellularLocation>
</comment>
<keyword evidence="3 5" id="KW-1133">Transmembrane helix</keyword>
<dbReference type="EMBL" id="CAJJDN010000011">
    <property type="protein sequence ID" value="CAD8057281.1"/>
    <property type="molecule type" value="Genomic_DNA"/>
</dbReference>
<dbReference type="AlphaFoldDB" id="A0A8S1KSB9"/>
<feature type="transmembrane region" description="Helical" evidence="5">
    <location>
        <begin position="170"/>
        <end position="189"/>
    </location>
</feature>
<feature type="transmembrane region" description="Helical" evidence="5">
    <location>
        <begin position="274"/>
        <end position="294"/>
    </location>
</feature>
<dbReference type="Pfam" id="PF00083">
    <property type="entry name" value="Sugar_tr"/>
    <property type="match status" value="1"/>
</dbReference>
<feature type="transmembrane region" description="Helical" evidence="5">
    <location>
        <begin position="50"/>
        <end position="71"/>
    </location>
</feature>
<feature type="transmembrane region" description="Helical" evidence="5">
    <location>
        <begin position="416"/>
        <end position="435"/>
    </location>
</feature>